<evidence type="ECO:0000313" key="17">
    <source>
        <dbReference type="Proteomes" id="UP000281498"/>
    </source>
</evidence>
<proteinExistence type="predicted"/>
<keyword evidence="9 16" id="KW-0418">Kinase</keyword>
<evidence type="ECO:0000256" key="9">
    <source>
        <dbReference type="ARBA" id="ARBA00022777"/>
    </source>
</evidence>
<keyword evidence="4" id="KW-1003">Cell membrane</keyword>
<comment type="caution">
    <text evidence="16">The sequence shown here is derived from an EMBL/GenBank/DDBJ whole genome shotgun (WGS) entry which is preliminary data.</text>
</comment>
<dbReference type="AlphaFoldDB" id="A0A3A9KHN4"/>
<keyword evidence="17" id="KW-1185">Reference proteome</keyword>
<feature type="transmembrane region" description="Helical" evidence="14">
    <location>
        <begin position="26"/>
        <end position="49"/>
    </location>
</feature>
<dbReference type="Gene3D" id="1.10.287.130">
    <property type="match status" value="1"/>
</dbReference>
<evidence type="ECO:0000256" key="11">
    <source>
        <dbReference type="ARBA" id="ARBA00022989"/>
    </source>
</evidence>
<dbReference type="SUPFAM" id="SSF55785">
    <property type="entry name" value="PYP-like sensor domain (PAS domain)"/>
    <property type="match status" value="1"/>
</dbReference>
<dbReference type="InterPro" id="IPR033463">
    <property type="entry name" value="sCache_3"/>
</dbReference>
<dbReference type="InterPro" id="IPR000014">
    <property type="entry name" value="PAS"/>
</dbReference>
<dbReference type="CDD" id="cd18773">
    <property type="entry name" value="PDC1_HK_sensor"/>
    <property type="match status" value="1"/>
</dbReference>
<reference evidence="16 17" key="1">
    <citation type="submission" date="2017-10" db="EMBL/GenBank/DDBJ databases">
        <title>Bacillus sp. nov., a halophilic bacterium isolated from a Keqin Lake.</title>
        <authorList>
            <person name="Wang H."/>
        </authorList>
    </citation>
    <scope>NUCLEOTIDE SEQUENCE [LARGE SCALE GENOMIC DNA]</scope>
    <source>
        <strain evidence="16 17">KCTC 13187</strain>
    </source>
</reference>
<accession>A0A3A9KHN4</accession>
<dbReference type="InterPro" id="IPR003594">
    <property type="entry name" value="HATPase_dom"/>
</dbReference>
<evidence type="ECO:0000256" key="7">
    <source>
        <dbReference type="ARBA" id="ARBA00022692"/>
    </source>
</evidence>
<dbReference type="InterPro" id="IPR013767">
    <property type="entry name" value="PAS_fold"/>
</dbReference>
<dbReference type="SMART" id="SM00091">
    <property type="entry name" value="PAS"/>
    <property type="match status" value="1"/>
</dbReference>
<dbReference type="SUPFAM" id="SSF55874">
    <property type="entry name" value="ATPase domain of HSP90 chaperone/DNA topoisomerase II/histidine kinase"/>
    <property type="match status" value="1"/>
</dbReference>
<dbReference type="SUPFAM" id="SSF103190">
    <property type="entry name" value="Sensory domain-like"/>
    <property type="match status" value="1"/>
</dbReference>
<dbReference type="PROSITE" id="PS50109">
    <property type="entry name" value="HIS_KIN"/>
    <property type="match status" value="1"/>
</dbReference>
<sequence length="546" mass="60646">MKDFLNTANKKHLVKPHSKMTLKIKLIFLITLLITGMFLILGLLINYLFTNTLEESMGEQALNVAESVAHIPELIQAFEDEDPASTIQPIASDIREATGAEFIVVGNKEEIRYSHPNHSQIGKKMVGEDNHRALALGESYVSTALGSLGQSLRGKVPVLSNNGEIIGVVSVGFLAKDVENVIQAHSKEIWLVLIIIGLIGIIGATFVSNYIKRILFGLEPEEISHLLLQKETILQSTHEGIIAVNQKGTITLINASAQKLLFDAESIHYIGTQISDVLPESQLPEVLKDGQSQFNREMQVRSVSILVNRVPIYYENMLIGAVATFRDKTEMETLTMELTRVKQYAEALRAQTHEFSNKLSIIFGLLQLKHTKEAIEFIKKESNLQQEWIRIVIEKISDPLLSALILGKLNQASERQISLSIHPDSQLTAHMSDRKREALLTALGNVIDNAMDAVQLKIRTERKISIFFTDLGDDVLIEVDDSGSGVSLDDMEEIFRQGFSTKKGYHRGVGLALSKQIISEVNGDIFLEETDLGGACFVITIPKLED</sequence>
<evidence type="ECO:0000256" key="2">
    <source>
        <dbReference type="ARBA" id="ARBA00004651"/>
    </source>
</evidence>
<keyword evidence="12" id="KW-0902">Two-component regulatory system</keyword>
<dbReference type="EMBL" id="PDOE01000001">
    <property type="protein sequence ID" value="RKL69073.1"/>
    <property type="molecule type" value="Genomic_DNA"/>
</dbReference>
<keyword evidence="10" id="KW-0067">ATP-binding</keyword>
<dbReference type="InterPro" id="IPR004358">
    <property type="entry name" value="Sig_transdc_His_kin-like_C"/>
</dbReference>
<dbReference type="GO" id="GO:0005886">
    <property type="term" value="C:plasma membrane"/>
    <property type="evidence" value="ECO:0007669"/>
    <property type="project" value="UniProtKB-SubCell"/>
</dbReference>
<evidence type="ECO:0000256" key="14">
    <source>
        <dbReference type="SAM" id="Phobius"/>
    </source>
</evidence>
<dbReference type="RefSeq" id="WP_110936288.1">
    <property type="nucleotide sequence ID" value="NZ_KZ614146.1"/>
</dbReference>
<keyword evidence="11 14" id="KW-1133">Transmembrane helix</keyword>
<evidence type="ECO:0000256" key="6">
    <source>
        <dbReference type="ARBA" id="ARBA00022679"/>
    </source>
</evidence>
<dbReference type="InterPro" id="IPR005467">
    <property type="entry name" value="His_kinase_dom"/>
</dbReference>
<evidence type="ECO:0000256" key="10">
    <source>
        <dbReference type="ARBA" id="ARBA00022840"/>
    </source>
</evidence>
<evidence type="ECO:0000256" key="5">
    <source>
        <dbReference type="ARBA" id="ARBA00022553"/>
    </source>
</evidence>
<name>A0A3A9KHN4_9BACI</name>
<evidence type="ECO:0000256" key="4">
    <source>
        <dbReference type="ARBA" id="ARBA00022475"/>
    </source>
</evidence>
<evidence type="ECO:0000256" key="1">
    <source>
        <dbReference type="ARBA" id="ARBA00000085"/>
    </source>
</evidence>
<dbReference type="Proteomes" id="UP000281498">
    <property type="component" value="Unassembled WGS sequence"/>
</dbReference>
<dbReference type="Pfam" id="PF02518">
    <property type="entry name" value="HATPase_c"/>
    <property type="match status" value="1"/>
</dbReference>
<evidence type="ECO:0000256" key="8">
    <source>
        <dbReference type="ARBA" id="ARBA00022741"/>
    </source>
</evidence>
<keyword evidence="13 14" id="KW-0472">Membrane</keyword>
<keyword evidence="7 14" id="KW-0812">Transmembrane</keyword>
<dbReference type="InterPro" id="IPR036890">
    <property type="entry name" value="HATPase_C_sf"/>
</dbReference>
<evidence type="ECO:0000256" key="3">
    <source>
        <dbReference type="ARBA" id="ARBA00012438"/>
    </source>
</evidence>
<dbReference type="PANTHER" id="PTHR43547:SF3">
    <property type="entry name" value="SENSOR PROTEIN CITS"/>
    <property type="match status" value="1"/>
</dbReference>
<gene>
    <name evidence="16" type="ORF">CR203_03255</name>
</gene>
<evidence type="ECO:0000259" key="15">
    <source>
        <dbReference type="PROSITE" id="PS50109"/>
    </source>
</evidence>
<dbReference type="OrthoDB" id="9792686at2"/>
<dbReference type="FunFam" id="3.30.450.20:FF:000018">
    <property type="entry name" value="Sensor histidine kinase DcuS"/>
    <property type="match status" value="1"/>
</dbReference>
<dbReference type="GO" id="GO:0006355">
    <property type="term" value="P:regulation of DNA-templated transcription"/>
    <property type="evidence" value="ECO:0007669"/>
    <property type="project" value="InterPro"/>
</dbReference>
<dbReference type="Pfam" id="PF17203">
    <property type="entry name" value="sCache_3_2"/>
    <property type="match status" value="1"/>
</dbReference>
<dbReference type="Pfam" id="PF00989">
    <property type="entry name" value="PAS"/>
    <property type="match status" value="1"/>
</dbReference>
<dbReference type="GO" id="GO:0005524">
    <property type="term" value="F:ATP binding"/>
    <property type="evidence" value="ECO:0007669"/>
    <property type="project" value="UniProtKB-KW"/>
</dbReference>
<dbReference type="Gene3D" id="3.30.565.10">
    <property type="entry name" value="Histidine kinase-like ATPase, C-terminal domain"/>
    <property type="match status" value="1"/>
</dbReference>
<dbReference type="PRINTS" id="PR00344">
    <property type="entry name" value="BCTRLSENSOR"/>
</dbReference>
<feature type="transmembrane region" description="Helical" evidence="14">
    <location>
        <begin position="189"/>
        <end position="211"/>
    </location>
</feature>
<dbReference type="EC" id="2.7.13.3" evidence="3"/>
<keyword evidence="5" id="KW-0597">Phosphoprotein</keyword>
<evidence type="ECO:0000256" key="12">
    <source>
        <dbReference type="ARBA" id="ARBA00023012"/>
    </source>
</evidence>
<dbReference type="InterPro" id="IPR035965">
    <property type="entry name" value="PAS-like_dom_sf"/>
</dbReference>
<comment type="catalytic activity">
    <reaction evidence="1">
        <text>ATP + protein L-histidine = ADP + protein N-phospho-L-histidine.</text>
        <dbReference type="EC" id="2.7.13.3"/>
    </reaction>
</comment>
<evidence type="ECO:0000313" key="16">
    <source>
        <dbReference type="EMBL" id="RKL69073.1"/>
    </source>
</evidence>
<dbReference type="InterPro" id="IPR029151">
    <property type="entry name" value="Sensor-like_sf"/>
</dbReference>
<organism evidence="16 17">
    <name type="scientific">Salipaludibacillus neizhouensis</name>
    <dbReference type="NCBI Taxonomy" id="885475"/>
    <lineage>
        <taxon>Bacteria</taxon>
        <taxon>Bacillati</taxon>
        <taxon>Bacillota</taxon>
        <taxon>Bacilli</taxon>
        <taxon>Bacillales</taxon>
        <taxon>Bacillaceae</taxon>
    </lineage>
</organism>
<comment type="subcellular location">
    <subcellularLocation>
        <location evidence="2">Cell membrane</location>
        <topology evidence="2">Multi-pass membrane protein</topology>
    </subcellularLocation>
</comment>
<dbReference type="InterPro" id="IPR016120">
    <property type="entry name" value="Sig_transdc_His_kin_SpoOB"/>
</dbReference>
<feature type="domain" description="Histidine kinase" evidence="15">
    <location>
        <begin position="350"/>
        <end position="545"/>
    </location>
</feature>
<evidence type="ECO:0000256" key="13">
    <source>
        <dbReference type="ARBA" id="ARBA00023136"/>
    </source>
</evidence>
<dbReference type="SMART" id="SM00387">
    <property type="entry name" value="HATPase_c"/>
    <property type="match status" value="1"/>
</dbReference>
<keyword evidence="6" id="KW-0808">Transferase</keyword>
<dbReference type="GO" id="GO:0000155">
    <property type="term" value="F:phosphorelay sensor kinase activity"/>
    <property type="evidence" value="ECO:0007669"/>
    <property type="project" value="InterPro"/>
</dbReference>
<protein>
    <recommendedName>
        <fullName evidence="3">histidine kinase</fullName>
        <ecNumber evidence="3">2.7.13.3</ecNumber>
    </recommendedName>
</protein>
<keyword evidence="8" id="KW-0547">Nucleotide-binding</keyword>
<dbReference type="CDD" id="cd00130">
    <property type="entry name" value="PAS"/>
    <property type="match status" value="1"/>
</dbReference>
<dbReference type="Gene3D" id="3.30.450.20">
    <property type="entry name" value="PAS domain"/>
    <property type="match status" value="2"/>
</dbReference>
<dbReference type="SUPFAM" id="SSF55890">
    <property type="entry name" value="Sporulation response regulatory protein Spo0B"/>
    <property type="match status" value="1"/>
</dbReference>
<dbReference type="PANTHER" id="PTHR43547">
    <property type="entry name" value="TWO-COMPONENT HISTIDINE KINASE"/>
    <property type="match status" value="1"/>
</dbReference>